<sequence>MLKGTFPIELDGQQAQMIVNALRDKANHCSCTEAAMYHILAQQVLEGKQAFHNRTYTLMAQRYDLLLPSNSISSHT</sequence>
<evidence type="ECO:0000313" key="2">
    <source>
        <dbReference type="Proteomes" id="UP000275368"/>
    </source>
</evidence>
<evidence type="ECO:0000313" key="1">
    <source>
        <dbReference type="EMBL" id="BBH19795.1"/>
    </source>
</evidence>
<protein>
    <submittedName>
        <fullName evidence="1">Uncharacterized protein</fullName>
    </submittedName>
</protein>
<proteinExistence type="predicted"/>
<dbReference type="EMBL" id="AP019308">
    <property type="protein sequence ID" value="BBH19795.1"/>
    <property type="molecule type" value="Genomic_DNA"/>
</dbReference>
<organism evidence="1 2">
    <name type="scientific">Paenibacillus baekrokdamisoli</name>
    <dbReference type="NCBI Taxonomy" id="1712516"/>
    <lineage>
        <taxon>Bacteria</taxon>
        <taxon>Bacillati</taxon>
        <taxon>Bacillota</taxon>
        <taxon>Bacilli</taxon>
        <taxon>Bacillales</taxon>
        <taxon>Paenibacillaceae</taxon>
        <taxon>Paenibacillus</taxon>
    </lineage>
</organism>
<name>A0A3G9IUR2_9BACL</name>
<dbReference type="Proteomes" id="UP000275368">
    <property type="component" value="Chromosome"/>
</dbReference>
<reference evidence="1 2" key="1">
    <citation type="submission" date="2018-11" db="EMBL/GenBank/DDBJ databases">
        <title>Complete genome sequence of Paenibacillus baekrokdamisoli strain KCTC 33723.</title>
        <authorList>
            <person name="Kang S.W."/>
            <person name="Lee K.C."/>
            <person name="Kim K.K."/>
            <person name="Kim J.S."/>
            <person name="Kim D.S."/>
            <person name="Ko S.H."/>
            <person name="Yang S.H."/>
            <person name="Lee J.S."/>
        </authorList>
    </citation>
    <scope>NUCLEOTIDE SEQUENCE [LARGE SCALE GENOMIC DNA]</scope>
    <source>
        <strain evidence="1 2">KCTC 33723</strain>
    </source>
</reference>
<gene>
    <name evidence="1" type="ORF">Back11_11400</name>
</gene>
<accession>A0A3G9IUR2</accession>
<dbReference type="KEGG" id="pbk:Back11_11400"/>
<keyword evidence="2" id="KW-1185">Reference proteome</keyword>
<dbReference type="AlphaFoldDB" id="A0A3G9IUR2"/>